<keyword evidence="2" id="KW-1185">Reference proteome</keyword>
<evidence type="ECO:0000313" key="1">
    <source>
        <dbReference type="EMBL" id="CEI67424.1"/>
    </source>
</evidence>
<dbReference type="AlphaFoldDB" id="A0A2L2T956"/>
<accession>A0A2L2T956</accession>
<name>A0A2L2T956_9HYPO</name>
<proteinExistence type="predicted"/>
<dbReference type="STRING" id="56646.A0A2L2T956"/>
<evidence type="ECO:0000313" key="2">
    <source>
        <dbReference type="Proteomes" id="UP000245910"/>
    </source>
</evidence>
<protein>
    <submittedName>
        <fullName evidence="1">Uncharacterized protein</fullName>
    </submittedName>
</protein>
<dbReference type="EMBL" id="LN649229">
    <property type="protein sequence ID" value="CEI67424.1"/>
    <property type="molecule type" value="Genomic_DNA"/>
</dbReference>
<reference evidence="2" key="1">
    <citation type="submission" date="2014-10" db="EMBL/GenBank/DDBJ databases">
        <authorList>
            <person name="King R."/>
        </authorList>
    </citation>
    <scope>NUCLEOTIDE SEQUENCE [LARGE SCALE GENOMIC DNA]</scope>
    <source>
        <strain evidence="2">A3/5</strain>
    </source>
</reference>
<dbReference type="Proteomes" id="UP000245910">
    <property type="component" value="Chromosome I"/>
</dbReference>
<organism evidence="1 2">
    <name type="scientific">Fusarium venenatum</name>
    <dbReference type="NCBI Taxonomy" id="56646"/>
    <lineage>
        <taxon>Eukaryota</taxon>
        <taxon>Fungi</taxon>
        <taxon>Dikarya</taxon>
        <taxon>Ascomycota</taxon>
        <taxon>Pezizomycotina</taxon>
        <taxon>Sordariomycetes</taxon>
        <taxon>Hypocreomycetidae</taxon>
        <taxon>Hypocreales</taxon>
        <taxon>Nectriaceae</taxon>
        <taxon>Fusarium</taxon>
    </lineage>
</organism>
<sequence length="162" mass="17676">MCVAVAPVPITSLLAEAIRAILTKYGPDVAQWALSMKRSDTTEVHDGGDPAIHIEFAQYHRTKEIRVVPGAFNSTPNFISYFQVAALGAIPLAILEVGQAIRPVGASLESIRSELAIANVSNIQGWGEGGFGSYIHRFVQNEMLAFDDTGVDQDETHHYFYV</sequence>